<dbReference type="GO" id="GO:0007165">
    <property type="term" value="P:signal transduction"/>
    <property type="evidence" value="ECO:0007669"/>
    <property type="project" value="InterPro"/>
</dbReference>
<organism evidence="2 3">
    <name type="scientific">Leptospira yasudae</name>
    <dbReference type="NCBI Taxonomy" id="2202201"/>
    <lineage>
        <taxon>Bacteria</taxon>
        <taxon>Pseudomonadati</taxon>
        <taxon>Spirochaetota</taxon>
        <taxon>Spirochaetia</taxon>
        <taxon>Leptospirales</taxon>
        <taxon>Leptospiraceae</taxon>
        <taxon>Leptospira</taxon>
    </lineage>
</organism>
<accession>A0A6N4QWH2</accession>
<dbReference type="AlphaFoldDB" id="A0A6N4QWH2"/>
<dbReference type="InterPro" id="IPR000157">
    <property type="entry name" value="TIR_dom"/>
</dbReference>
<proteinExistence type="predicted"/>
<evidence type="ECO:0000259" key="1">
    <source>
        <dbReference type="Pfam" id="PF13676"/>
    </source>
</evidence>
<name>A0A6N4QWH2_9LEPT</name>
<feature type="domain" description="TIR" evidence="1">
    <location>
        <begin position="37"/>
        <end position="150"/>
    </location>
</feature>
<dbReference type="Proteomes" id="UP000297613">
    <property type="component" value="Unassembled WGS sequence"/>
</dbReference>
<reference evidence="2 3" key="1">
    <citation type="journal article" date="2019" name="PLoS Negl. Trop. Dis.">
        <title>Revisiting the worldwide diversity of Leptospira species in the environment.</title>
        <authorList>
            <person name="Vincent A.T."/>
            <person name="Schiettekatte O."/>
            <person name="Bourhy P."/>
            <person name="Veyrier F.J."/>
            <person name="Picardeau M."/>
        </authorList>
    </citation>
    <scope>NUCLEOTIDE SEQUENCE [LARGE SCALE GENOMIC DNA]</scope>
    <source>
        <strain evidence="2 3">201702445</strain>
    </source>
</reference>
<dbReference type="Gene3D" id="3.40.50.10140">
    <property type="entry name" value="Toll/interleukin-1 receptor homology (TIR) domain"/>
    <property type="match status" value="1"/>
</dbReference>
<evidence type="ECO:0000313" key="2">
    <source>
        <dbReference type="EMBL" id="TGL79736.1"/>
    </source>
</evidence>
<dbReference type="SUPFAM" id="SSF52200">
    <property type="entry name" value="Toll/Interleukin receptor TIR domain"/>
    <property type="match status" value="1"/>
</dbReference>
<protein>
    <recommendedName>
        <fullName evidence="1">TIR domain-containing protein</fullName>
    </recommendedName>
</protein>
<gene>
    <name evidence="2" type="ORF">EHQ83_17850</name>
</gene>
<sequence>MSYLTEKQLISLREQYRGTNTSRIFKERAKFEADVTIFLSHSHLDKLLIEGFIYYLAQFGLDIYVDWQDSEMPRITNKDTASLIKQKIQDLDMFWIFATENAMNSKWVPWEIGVGDVVKEGKVFIIPVANDFGKFYGNEYLQLYEAIEISDDKNLAAFKPNQVRGVSLENIMQSRGRIFR</sequence>
<evidence type="ECO:0000313" key="3">
    <source>
        <dbReference type="Proteomes" id="UP000297613"/>
    </source>
</evidence>
<dbReference type="Pfam" id="PF13676">
    <property type="entry name" value="TIR_2"/>
    <property type="match status" value="1"/>
</dbReference>
<dbReference type="InterPro" id="IPR035897">
    <property type="entry name" value="Toll_tir_struct_dom_sf"/>
</dbReference>
<dbReference type="EMBL" id="RQGM01000074">
    <property type="protein sequence ID" value="TGL79736.1"/>
    <property type="molecule type" value="Genomic_DNA"/>
</dbReference>
<comment type="caution">
    <text evidence="2">The sequence shown here is derived from an EMBL/GenBank/DDBJ whole genome shotgun (WGS) entry which is preliminary data.</text>
</comment>
<dbReference type="RefSeq" id="WP_135571515.1">
    <property type="nucleotide sequence ID" value="NZ_RQGK01000057.1"/>
</dbReference>